<protein>
    <submittedName>
        <fullName evidence="2">Uncharacterized protein</fullName>
    </submittedName>
</protein>
<reference evidence="2 3" key="1">
    <citation type="submission" date="2018-11" db="EMBL/GenBank/DDBJ databases">
        <title>Draft genome sequence of Gordonia sp. RS15-1S isolated from rice stems.</title>
        <authorList>
            <person name="Muangham S."/>
        </authorList>
    </citation>
    <scope>NUCLEOTIDE SEQUENCE [LARGE SCALE GENOMIC DNA]</scope>
    <source>
        <strain evidence="2 3">RS15-1S</strain>
    </source>
</reference>
<organism evidence="2 3">
    <name type="scientific">Gordonia oryzae</name>
    <dbReference type="NCBI Taxonomy" id="2487349"/>
    <lineage>
        <taxon>Bacteria</taxon>
        <taxon>Bacillati</taxon>
        <taxon>Actinomycetota</taxon>
        <taxon>Actinomycetes</taxon>
        <taxon>Mycobacteriales</taxon>
        <taxon>Gordoniaceae</taxon>
        <taxon>Gordonia</taxon>
    </lineage>
</organism>
<dbReference type="EMBL" id="RKMH01000011">
    <property type="protein sequence ID" value="RPA58525.1"/>
    <property type="molecule type" value="Genomic_DNA"/>
</dbReference>
<name>A0A3N4G871_9ACTN</name>
<evidence type="ECO:0000313" key="3">
    <source>
        <dbReference type="Proteomes" id="UP000267536"/>
    </source>
</evidence>
<dbReference type="Proteomes" id="UP000267536">
    <property type="component" value="Unassembled WGS sequence"/>
</dbReference>
<proteinExistence type="predicted"/>
<keyword evidence="3" id="KW-1185">Reference proteome</keyword>
<sequence>MNSGRARCFRLVEGRRQRDEGRRHGSTGRRRRDEGRRHGSTGRRRRNGGAVSPLPNPEKSICLRLRQLNP</sequence>
<evidence type="ECO:0000313" key="2">
    <source>
        <dbReference type="EMBL" id="RPA58525.1"/>
    </source>
</evidence>
<dbReference type="AlphaFoldDB" id="A0A3N4G871"/>
<feature type="compositionally biased region" description="Basic and acidic residues" evidence="1">
    <location>
        <begin position="10"/>
        <end position="23"/>
    </location>
</feature>
<evidence type="ECO:0000256" key="1">
    <source>
        <dbReference type="SAM" id="MobiDB-lite"/>
    </source>
</evidence>
<feature type="compositionally biased region" description="Basic residues" evidence="1">
    <location>
        <begin position="38"/>
        <end position="47"/>
    </location>
</feature>
<comment type="caution">
    <text evidence="2">The sequence shown here is derived from an EMBL/GenBank/DDBJ whole genome shotgun (WGS) entry which is preliminary data.</text>
</comment>
<accession>A0A3N4G871</accession>
<gene>
    <name evidence="2" type="ORF">EF294_15250</name>
</gene>
<feature type="region of interest" description="Disordered" evidence="1">
    <location>
        <begin position="1"/>
        <end position="70"/>
    </location>
</feature>